<dbReference type="PROSITE" id="PS51257">
    <property type="entry name" value="PROKAR_LIPOPROTEIN"/>
    <property type="match status" value="1"/>
</dbReference>
<dbReference type="RefSeq" id="WP_348759029.1">
    <property type="nucleotide sequence ID" value="NZ_OZ026884.1"/>
</dbReference>
<sequence length="191" mass="20965">MRGSARLLFAWGWMVVAGCSTKTLVTPPARTLNDQLLLDQALEQSLANARLPIPADKSVAVEIAGLTADKDFIQAAVVRWLARQGLRVPADKQEDYLLRVRVHAFGTNLNDIFVGIPPVSAGLFPISLPELALYKDQDELAVARFSADLFQRKTGRLLASTPVYEGYSELEDGTLLFVFSRRTSNLDPPAP</sequence>
<gene>
    <name evidence="1" type="ORF">MECH1_V1_0706</name>
</gene>
<evidence type="ECO:0000313" key="1">
    <source>
        <dbReference type="EMBL" id="CAL1239482.1"/>
    </source>
</evidence>
<protein>
    <recommendedName>
        <fullName evidence="3">DUF4136 domain-containing protein</fullName>
    </recommendedName>
</protein>
<dbReference type="Proteomes" id="UP001497493">
    <property type="component" value="Chromosome"/>
</dbReference>
<accession>A0ABM9NFV7</accession>
<evidence type="ECO:0008006" key="3">
    <source>
        <dbReference type="Google" id="ProtNLM"/>
    </source>
</evidence>
<reference evidence="1 2" key="1">
    <citation type="submission" date="2024-04" db="EMBL/GenBank/DDBJ databases">
        <authorList>
            <person name="Cremers G."/>
        </authorList>
    </citation>
    <scope>NUCLEOTIDE SEQUENCE [LARGE SCALE GENOMIC DNA]</scope>
    <source>
        <strain evidence="1">MeCH1-AG</strain>
    </source>
</reference>
<name>A0ABM9NFV7_9GAMM</name>
<dbReference type="EMBL" id="OZ026884">
    <property type="protein sequence ID" value="CAL1239482.1"/>
    <property type="molecule type" value="Genomic_DNA"/>
</dbReference>
<evidence type="ECO:0000313" key="2">
    <source>
        <dbReference type="Proteomes" id="UP001497493"/>
    </source>
</evidence>
<organism evidence="1 2">
    <name type="scientific">Candidatus Methylocalor cossyra</name>
    <dbReference type="NCBI Taxonomy" id="3108543"/>
    <lineage>
        <taxon>Bacteria</taxon>
        <taxon>Pseudomonadati</taxon>
        <taxon>Pseudomonadota</taxon>
        <taxon>Gammaproteobacteria</taxon>
        <taxon>Methylococcales</taxon>
        <taxon>Methylococcaceae</taxon>
        <taxon>Candidatus Methylocalor</taxon>
    </lineage>
</organism>
<proteinExistence type="predicted"/>
<keyword evidence="2" id="KW-1185">Reference proteome</keyword>